<feature type="transmembrane region" description="Helical" evidence="1">
    <location>
        <begin position="253"/>
        <end position="279"/>
    </location>
</feature>
<gene>
    <name evidence="2" type="ORF">ACFOZ4_04680</name>
</gene>
<proteinExistence type="predicted"/>
<comment type="caution">
    <text evidence="2">The sequence shown here is derived from an EMBL/GenBank/DDBJ whole genome shotgun (WGS) entry which is preliminary data.</text>
</comment>
<keyword evidence="1" id="KW-0472">Membrane</keyword>
<keyword evidence="1" id="KW-0812">Transmembrane</keyword>
<feature type="transmembrane region" description="Helical" evidence="1">
    <location>
        <begin position="31"/>
        <end position="50"/>
    </location>
</feature>
<protein>
    <recommendedName>
        <fullName evidence="4">Glycosyltransferase RgtA/B/C/D-like domain-containing protein</fullName>
    </recommendedName>
</protein>
<feature type="transmembrane region" description="Helical" evidence="1">
    <location>
        <begin position="388"/>
        <end position="408"/>
    </location>
</feature>
<evidence type="ECO:0000256" key="1">
    <source>
        <dbReference type="SAM" id="Phobius"/>
    </source>
</evidence>
<evidence type="ECO:0008006" key="4">
    <source>
        <dbReference type="Google" id="ProtNLM"/>
    </source>
</evidence>
<feature type="transmembrane region" description="Helical" evidence="1">
    <location>
        <begin position="86"/>
        <end position="103"/>
    </location>
</feature>
<reference evidence="3" key="1">
    <citation type="journal article" date="2019" name="Int. J. Syst. Evol. Microbiol.">
        <title>The Global Catalogue of Microorganisms (GCM) 10K type strain sequencing project: providing services to taxonomists for standard genome sequencing and annotation.</title>
        <authorList>
            <consortium name="The Broad Institute Genomics Platform"/>
            <consortium name="The Broad Institute Genome Sequencing Center for Infectious Disease"/>
            <person name="Wu L."/>
            <person name="Ma J."/>
        </authorList>
    </citation>
    <scope>NUCLEOTIDE SEQUENCE [LARGE SCALE GENOMIC DNA]</scope>
    <source>
        <strain evidence="3">CGMCC 4.7289</strain>
    </source>
</reference>
<feature type="transmembrane region" description="Helical" evidence="1">
    <location>
        <begin position="300"/>
        <end position="321"/>
    </location>
</feature>
<feature type="transmembrane region" description="Helical" evidence="1">
    <location>
        <begin position="198"/>
        <end position="215"/>
    </location>
</feature>
<keyword evidence="1" id="KW-1133">Transmembrane helix</keyword>
<feature type="transmembrane region" description="Helical" evidence="1">
    <location>
        <begin position="55"/>
        <end position="74"/>
    </location>
</feature>
<dbReference type="Proteomes" id="UP001595816">
    <property type="component" value="Unassembled WGS sequence"/>
</dbReference>
<organism evidence="2 3">
    <name type="scientific">Hamadaea flava</name>
    <dbReference type="NCBI Taxonomy" id="1742688"/>
    <lineage>
        <taxon>Bacteria</taxon>
        <taxon>Bacillati</taxon>
        <taxon>Actinomycetota</taxon>
        <taxon>Actinomycetes</taxon>
        <taxon>Micromonosporales</taxon>
        <taxon>Micromonosporaceae</taxon>
        <taxon>Hamadaea</taxon>
    </lineage>
</organism>
<accession>A0ABV8LHX9</accession>
<name>A0ABV8LHX9_9ACTN</name>
<dbReference type="EMBL" id="JBHSAY010000003">
    <property type="protein sequence ID" value="MFC4129894.1"/>
    <property type="molecule type" value="Genomic_DNA"/>
</dbReference>
<keyword evidence="3" id="KW-1185">Reference proteome</keyword>
<feature type="transmembrane region" description="Helical" evidence="1">
    <location>
        <begin position="168"/>
        <end position="186"/>
    </location>
</feature>
<sequence length="469" mass="49580">MLNALVVLVCLFLGGLPLAFALTRQLLPAVLLAPLAAALTGSAAVGLMLLAGGPLLLWCGIALAGQLALAYGLSRRDRPVFLVDPWWVSAVVAGVLLLPFLTIKKQPTGWDSHSIWWLHAGYFRHGGEAARQAIANPAYAFSHVDYPPLTSGTVAAVWSILGQVDFRVAQLIVAVLNFSAIVLSAYAVRTVTVRGNAVVSWIAATGVALATWALLPYGATDGYSDVLCSVSVVAAAVLLLLGRDPLARPGLAMLLMTVAALTKNEGLVAVLIVAGVATLRNGRGLLRWRTPEGRRHLGRVALLWWPVAAGLSWMVIVRALGGQSDLASQGRFDDLLRGDLGVRHRLGSIVTAYEPLIGVTVLLAVVVAVAGAVFLRPARRRLDLGSDGWLWIVLAAQLLVLTFTYLITPYDLGWHLGTSARRVLLPVVLLAMTSAAVWAVVAGPAARADRITPVSPARPAALEDSAAPR</sequence>
<evidence type="ECO:0000313" key="3">
    <source>
        <dbReference type="Proteomes" id="UP001595816"/>
    </source>
</evidence>
<evidence type="ECO:0000313" key="2">
    <source>
        <dbReference type="EMBL" id="MFC4129894.1"/>
    </source>
</evidence>
<feature type="transmembrane region" description="Helical" evidence="1">
    <location>
        <begin position="423"/>
        <end position="441"/>
    </location>
</feature>
<dbReference type="RefSeq" id="WP_253760131.1">
    <property type="nucleotide sequence ID" value="NZ_JAMZDZ010000001.1"/>
</dbReference>
<feature type="transmembrane region" description="Helical" evidence="1">
    <location>
        <begin position="356"/>
        <end position="376"/>
    </location>
</feature>